<dbReference type="AlphaFoldDB" id="K0RB65"/>
<reference evidence="2 3" key="1">
    <citation type="journal article" date="2012" name="Genome Biol.">
        <title>Genome and low-iron response of an oceanic diatom adapted to chronic iron limitation.</title>
        <authorList>
            <person name="Lommer M."/>
            <person name="Specht M."/>
            <person name="Roy A.S."/>
            <person name="Kraemer L."/>
            <person name="Andreson R."/>
            <person name="Gutowska M.A."/>
            <person name="Wolf J."/>
            <person name="Bergner S.V."/>
            <person name="Schilhabel M.B."/>
            <person name="Klostermeier U.C."/>
            <person name="Beiko R.G."/>
            <person name="Rosenstiel P."/>
            <person name="Hippler M."/>
            <person name="Laroche J."/>
        </authorList>
    </citation>
    <scope>NUCLEOTIDE SEQUENCE [LARGE SCALE GENOMIC DNA]</scope>
    <source>
        <strain evidence="2 3">CCMP1005</strain>
    </source>
</reference>
<feature type="compositionally biased region" description="Low complexity" evidence="1">
    <location>
        <begin position="50"/>
        <end position="65"/>
    </location>
</feature>
<feature type="compositionally biased region" description="Polar residues" evidence="1">
    <location>
        <begin position="13"/>
        <end position="25"/>
    </location>
</feature>
<name>K0RB65_THAOC</name>
<feature type="region of interest" description="Disordered" evidence="1">
    <location>
        <begin position="13"/>
        <end position="104"/>
    </location>
</feature>
<gene>
    <name evidence="2" type="ORF">THAOC_29930</name>
</gene>
<dbReference type="Proteomes" id="UP000266841">
    <property type="component" value="Unassembled WGS sequence"/>
</dbReference>
<organism evidence="2 3">
    <name type="scientific">Thalassiosira oceanica</name>
    <name type="common">Marine diatom</name>
    <dbReference type="NCBI Taxonomy" id="159749"/>
    <lineage>
        <taxon>Eukaryota</taxon>
        <taxon>Sar</taxon>
        <taxon>Stramenopiles</taxon>
        <taxon>Ochrophyta</taxon>
        <taxon>Bacillariophyta</taxon>
        <taxon>Coscinodiscophyceae</taxon>
        <taxon>Thalassiosirophycidae</taxon>
        <taxon>Thalassiosirales</taxon>
        <taxon>Thalassiosiraceae</taxon>
        <taxon>Thalassiosira</taxon>
    </lineage>
</organism>
<dbReference type="EMBL" id="AGNL01042518">
    <property type="protein sequence ID" value="EJK50958.1"/>
    <property type="molecule type" value="Genomic_DNA"/>
</dbReference>
<keyword evidence="3" id="KW-1185">Reference proteome</keyword>
<evidence type="ECO:0000256" key="1">
    <source>
        <dbReference type="SAM" id="MobiDB-lite"/>
    </source>
</evidence>
<proteinExistence type="predicted"/>
<comment type="caution">
    <text evidence="2">The sequence shown here is derived from an EMBL/GenBank/DDBJ whole genome shotgun (WGS) entry which is preliminary data.</text>
</comment>
<accession>K0RB65</accession>
<evidence type="ECO:0000313" key="2">
    <source>
        <dbReference type="EMBL" id="EJK50958.1"/>
    </source>
</evidence>
<protein>
    <submittedName>
        <fullName evidence="2">Uncharacterized protein</fullName>
    </submittedName>
</protein>
<evidence type="ECO:0000313" key="3">
    <source>
        <dbReference type="Proteomes" id="UP000266841"/>
    </source>
</evidence>
<sequence>MNNISEQSCARNTFADSDHNLQQTFPARPLLLSPPLHPIHRARWPPPPQRTVFATSTTHTVTSRTTSRKAGEARQAQEVHQQLPGEAPPHARERRALRRDNLDGELTWNGYRRELL</sequence>